<dbReference type="Proteomes" id="UP000265520">
    <property type="component" value="Unassembled WGS sequence"/>
</dbReference>
<feature type="region of interest" description="Disordered" evidence="1">
    <location>
        <begin position="103"/>
        <end position="135"/>
    </location>
</feature>
<comment type="caution">
    <text evidence="2">The sequence shown here is derived from an EMBL/GenBank/DDBJ whole genome shotgun (WGS) entry which is preliminary data.</text>
</comment>
<name>A0A392NRD7_9FABA</name>
<proteinExistence type="predicted"/>
<evidence type="ECO:0000313" key="3">
    <source>
        <dbReference type="Proteomes" id="UP000265520"/>
    </source>
</evidence>
<feature type="compositionally biased region" description="Basic residues" evidence="1">
    <location>
        <begin position="122"/>
        <end position="135"/>
    </location>
</feature>
<protein>
    <submittedName>
        <fullName evidence="2">Uncharacterized protein</fullName>
    </submittedName>
</protein>
<evidence type="ECO:0000256" key="1">
    <source>
        <dbReference type="SAM" id="MobiDB-lite"/>
    </source>
</evidence>
<organism evidence="2 3">
    <name type="scientific">Trifolium medium</name>
    <dbReference type="NCBI Taxonomy" id="97028"/>
    <lineage>
        <taxon>Eukaryota</taxon>
        <taxon>Viridiplantae</taxon>
        <taxon>Streptophyta</taxon>
        <taxon>Embryophyta</taxon>
        <taxon>Tracheophyta</taxon>
        <taxon>Spermatophyta</taxon>
        <taxon>Magnoliopsida</taxon>
        <taxon>eudicotyledons</taxon>
        <taxon>Gunneridae</taxon>
        <taxon>Pentapetalae</taxon>
        <taxon>rosids</taxon>
        <taxon>fabids</taxon>
        <taxon>Fabales</taxon>
        <taxon>Fabaceae</taxon>
        <taxon>Papilionoideae</taxon>
        <taxon>50 kb inversion clade</taxon>
        <taxon>NPAAA clade</taxon>
        <taxon>Hologalegina</taxon>
        <taxon>IRL clade</taxon>
        <taxon>Trifolieae</taxon>
        <taxon>Trifolium</taxon>
    </lineage>
</organism>
<sequence length="135" mass="15404">MYVFLGDDCKQPVIISSLLNPLEEEELLKDLKKDNGVMRWDLNGVIPAFCVHKTKKEENCNPVVQPQELPTPTLENLVKKEVMKLFETDMLSTIFDSFRVNPIHLGPKREDNVEDPKEAPKSPRKKKRKNGSTSG</sequence>
<dbReference type="EMBL" id="LXQA010048948">
    <property type="protein sequence ID" value="MCI02383.1"/>
    <property type="molecule type" value="Genomic_DNA"/>
</dbReference>
<evidence type="ECO:0000313" key="2">
    <source>
        <dbReference type="EMBL" id="MCI02383.1"/>
    </source>
</evidence>
<keyword evidence="3" id="KW-1185">Reference proteome</keyword>
<reference evidence="2 3" key="1">
    <citation type="journal article" date="2018" name="Front. Plant Sci.">
        <title>Red Clover (Trifolium pratense) and Zigzag Clover (T. medium) - A Picture of Genomic Similarities and Differences.</title>
        <authorList>
            <person name="Dluhosova J."/>
            <person name="Istvanek J."/>
            <person name="Nedelnik J."/>
            <person name="Repkova J."/>
        </authorList>
    </citation>
    <scope>NUCLEOTIDE SEQUENCE [LARGE SCALE GENOMIC DNA]</scope>
    <source>
        <strain evidence="3">cv. 10/8</strain>
        <tissue evidence="2">Leaf</tissue>
    </source>
</reference>
<feature type="compositionally biased region" description="Basic and acidic residues" evidence="1">
    <location>
        <begin position="107"/>
        <end position="121"/>
    </location>
</feature>
<dbReference type="AlphaFoldDB" id="A0A392NRD7"/>
<accession>A0A392NRD7</accession>